<feature type="region of interest" description="Disordered" evidence="1">
    <location>
        <begin position="172"/>
        <end position="209"/>
    </location>
</feature>
<reference evidence="2" key="2">
    <citation type="submission" date="2020-06" db="EMBL/GenBank/DDBJ databases">
        <title>Whole Genome Sequence of Bradyrhizobium sp. Strain 323S2.</title>
        <authorList>
            <person name="Bromfield E.S.P."/>
        </authorList>
    </citation>
    <scope>NUCLEOTIDE SEQUENCE [LARGE SCALE GENOMIC DNA]</scope>
    <source>
        <strain evidence="2">323S2</strain>
    </source>
</reference>
<accession>A0A7Z0QBM8</accession>
<proteinExistence type="predicted"/>
<evidence type="ECO:0000313" key="3">
    <source>
        <dbReference type="EMBL" id="UGX93647.1"/>
    </source>
</evidence>
<dbReference type="EMBL" id="JACBFH010000001">
    <property type="protein sequence ID" value="NYY90312.1"/>
    <property type="molecule type" value="Genomic_DNA"/>
</dbReference>
<dbReference type="EMBL" id="CP088280">
    <property type="protein sequence ID" value="UGX93647.1"/>
    <property type="molecule type" value="Genomic_DNA"/>
</dbReference>
<evidence type="ECO:0000313" key="2">
    <source>
        <dbReference type="EMBL" id="NYY90312.1"/>
    </source>
</evidence>
<reference evidence="3 4" key="3">
    <citation type="journal article" date="2022" name="Int. J. Syst. Evol. Microbiol.">
        <title>Strains of Bradyrhizobium barranii sp. nov. associated with legumes native to Canada are symbionts of soybeans and belong to different subspecies (subsp. barranii subsp. nov. and subsp. apii subsp. nov.) and symbiovars (sv. glycinearum and sv. septentrionale).</title>
        <authorList>
            <person name="Bromfield E.S.P."/>
            <person name="Cloutier S."/>
            <person name="Wasai-Hara S."/>
            <person name="Minamisawa K."/>
        </authorList>
    </citation>
    <scope>NUCLEOTIDE SEQUENCE [LARGE SCALE GENOMIC DNA]</scope>
    <source>
        <strain evidence="3 4">323S2</strain>
    </source>
</reference>
<feature type="compositionally biased region" description="Basic residues" evidence="1">
    <location>
        <begin position="190"/>
        <end position="209"/>
    </location>
</feature>
<evidence type="ECO:0000256" key="1">
    <source>
        <dbReference type="SAM" id="MobiDB-lite"/>
    </source>
</evidence>
<reference evidence="3 4" key="1">
    <citation type="journal article" date="2017" name="Syst. Appl. Microbiol.">
        <title>Soybeans inoculated with root zone soils of Canadian native legumes harbour diverse and novel Bradyrhizobium spp. that possess agricultural potential.</title>
        <authorList>
            <person name="Bromfield E.S.P."/>
            <person name="Cloutier S."/>
            <person name="Tambong J.T."/>
            <person name="Tran Thi T.V."/>
        </authorList>
    </citation>
    <scope>NUCLEOTIDE SEQUENCE [LARGE SCALE GENOMIC DNA]</scope>
    <source>
        <strain evidence="3 4">323S2</strain>
    </source>
</reference>
<dbReference type="AlphaFoldDB" id="A0A7Z0QBM8"/>
<feature type="compositionally biased region" description="Basic and acidic residues" evidence="1">
    <location>
        <begin position="172"/>
        <end position="189"/>
    </location>
</feature>
<name>A0A7Z0QBM8_9BRAD</name>
<organism evidence="2">
    <name type="scientific">Bradyrhizobium barranii subsp. barranii</name>
    <dbReference type="NCBI Taxonomy" id="2823807"/>
    <lineage>
        <taxon>Bacteria</taxon>
        <taxon>Pseudomonadati</taxon>
        <taxon>Pseudomonadota</taxon>
        <taxon>Alphaproteobacteria</taxon>
        <taxon>Hyphomicrobiales</taxon>
        <taxon>Nitrobacteraceae</taxon>
        <taxon>Bradyrhizobium</taxon>
        <taxon>Bradyrhizobium barranii</taxon>
    </lineage>
</organism>
<protein>
    <submittedName>
        <fullName evidence="2">Uncharacterized protein</fullName>
    </submittedName>
</protein>
<evidence type="ECO:0000313" key="4">
    <source>
        <dbReference type="Proteomes" id="UP000564836"/>
    </source>
</evidence>
<dbReference type="Proteomes" id="UP000564836">
    <property type="component" value="Chromosome"/>
</dbReference>
<gene>
    <name evidence="3" type="ORF">G6321_00050065</name>
    <name evidence="2" type="ORF">G6321_18340</name>
</gene>
<dbReference type="RefSeq" id="WP_166347061.1">
    <property type="nucleotide sequence ID" value="NZ_CP088280.1"/>
</dbReference>
<sequence length="209" mass="24400">MDGEIDHVCEEPLVTSIRARVQLSRAAVERLATEAGIGEFADEFFSALCDFDFVNGRVYEVIRSQREEYERRKPDEQYAEFYENGDDGGWDWEHLVPRKRGNKSGHDTLLELFDLLRVRWNALPKRDGKRRRKWTPEFDDSTGDPINATAHFFLGVAGLFASYSKTHCKSVVERASRRTHSPESKAKRAERNRRHQAEHRARKKAERHR</sequence>